<sequence>MFSTPPTKRQRTDEDASAEATDNADGTPKSYLWFEDGNVVLQAQDTLFRVHQSVLSLHSEVFSDMFKLPLPSDDTSQPMFEQGCPLISLSDSAEDLTCLLSNIYENCKKYDYRQAMEPRHAIALFRLGNKYGIEYLQKEIIDRLKTEFPSTLAAWDRSFDGQEGDFEVSTDASWNEHERTAISNMAYEFDIQILLPAVYAELSRQDNETLWNLKQSHNLNDQLLKTCLIGKEKLSRATLRYLSTLPHADLDPTRKCSHLIWGITEALSDGVCCLDPLFELTQSVEIRTCENCYPKFVEIYEAMREVLWDRLPSFFGLPKWEELKDS</sequence>
<feature type="region of interest" description="Disordered" evidence="1">
    <location>
        <begin position="1"/>
        <end position="24"/>
    </location>
</feature>
<organism evidence="3 4">
    <name type="scientific">Agrocybe pediades</name>
    <dbReference type="NCBI Taxonomy" id="84607"/>
    <lineage>
        <taxon>Eukaryota</taxon>
        <taxon>Fungi</taxon>
        <taxon>Dikarya</taxon>
        <taxon>Basidiomycota</taxon>
        <taxon>Agaricomycotina</taxon>
        <taxon>Agaricomycetes</taxon>
        <taxon>Agaricomycetidae</taxon>
        <taxon>Agaricales</taxon>
        <taxon>Agaricineae</taxon>
        <taxon>Strophariaceae</taxon>
        <taxon>Agrocybe</taxon>
    </lineage>
</organism>
<evidence type="ECO:0000313" key="4">
    <source>
        <dbReference type="Proteomes" id="UP000521872"/>
    </source>
</evidence>
<keyword evidence="4" id="KW-1185">Reference proteome</keyword>
<dbReference type="PROSITE" id="PS50097">
    <property type="entry name" value="BTB"/>
    <property type="match status" value="1"/>
</dbReference>
<proteinExistence type="predicted"/>
<evidence type="ECO:0000313" key="3">
    <source>
        <dbReference type="EMBL" id="KAF4610800.1"/>
    </source>
</evidence>
<dbReference type="SUPFAM" id="SSF54695">
    <property type="entry name" value="POZ domain"/>
    <property type="match status" value="1"/>
</dbReference>
<dbReference type="Gene3D" id="3.30.710.10">
    <property type="entry name" value="Potassium Channel Kv1.1, Chain A"/>
    <property type="match status" value="1"/>
</dbReference>
<comment type="caution">
    <text evidence="3">The sequence shown here is derived from an EMBL/GenBank/DDBJ whole genome shotgun (WGS) entry which is preliminary data.</text>
</comment>
<dbReference type="Proteomes" id="UP000521872">
    <property type="component" value="Unassembled WGS sequence"/>
</dbReference>
<dbReference type="EMBL" id="JAACJL010000058">
    <property type="protein sequence ID" value="KAF4610800.1"/>
    <property type="molecule type" value="Genomic_DNA"/>
</dbReference>
<gene>
    <name evidence="3" type="ORF">D9613_006676</name>
</gene>
<dbReference type="Pfam" id="PF00651">
    <property type="entry name" value="BTB"/>
    <property type="match status" value="1"/>
</dbReference>
<dbReference type="CDD" id="cd18186">
    <property type="entry name" value="BTB_POZ_ZBTB_KLHL-like"/>
    <property type="match status" value="1"/>
</dbReference>
<dbReference type="InterPro" id="IPR011333">
    <property type="entry name" value="SKP1/BTB/POZ_sf"/>
</dbReference>
<protein>
    <recommendedName>
        <fullName evidence="2">BTB domain-containing protein</fullName>
    </recommendedName>
</protein>
<feature type="domain" description="BTB" evidence="2">
    <location>
        <begin position="37"/>
        <end position="106"/>
    </location>
</feature>
<dbReference type="AlphaFoldDB" id="A0A8H4VK24"/>
<evidence type="ECO:0000256" key="1">
    <source>
        <dbReference type="SAM" id="MobiDB-lite"/>
    </source>
</evidence>
<accession>A0A8H4VK24</accession>
<dbReference type="SMART" id="SM00225">
    <property type="entry name" value="BTB"/>
    <property type="match status" value="1"/>
</dbReference>
<evidence type="ECO:0000259" key="2">
    <source>
        <dbReference type="PROSITE" id="PS50097"/>
    </source>
</evidence>
<name>A0A8H4VK24_9AGAR</name>
<reference evidence="3 4" key="1">
    <citation type="submission" date="2019-12" db="EMBL/GenBank/DDBJ databases">
        <authorList>
            <person name="Floudas D."/>
            <person name="Bentzer J."/>
            <person name="Ahren D."/>
            <person name="Johansson T."/>
            <person name="Persson P."/>
            <person name="Tunlid A."/>
        </authorList>
    </citation>
    <scope>NUCLEOTIDE SEQUENCE [LARGE SCALE GENOMIC DNA]</scope>
    <source>
        <strain evidence="3 4">CBS 102.39</strain>
    </source>
</reference>
<dbReference type="InterPro" id="IPR000210">
    <property type="entry name" value="BTB/POZ_dom"/>
</dbReference>